<dbReference type="GeneID" id="68097035"/>
<gene>
    <name evidence="3" type="ORF">C9374_004580</name>
</gene>
<organism evidence="3 4">
    <name type="scientific">Naegleria lovaniensis</name>
    <name type="common">Amoeba</name>
    <dbReference type="NCBI Taxonomy" id="51637"/>
    <lineage>
        <taxon>Eukaryota</taxon>
        <taxon>Discoba</taxon>
        <taxon>Heterolobosea</taxon>
        <taxon>Tetramitia</taxon>
        <taxon>Eutetramitia</taxon>
        <taxon>Vahlkampfiidae</taxon>
        <taxon>Naegleria</taxon>
    </lineage>
</organism>
<evidence type="ECO:0000259" key="2">
    <source>
        <dbReference type="PROSITE" id="PS50263"/>
    </source>
</evidence>
<dbReference type="SUPFAM" id="SSF56317">
    <property type="entry name" value="Carbon-nitrogen hydrolase"/>
    <property type="match status" value="1"/>
</dbReference>
<evidence type="ECO:0000256" key="1">
    <source>
        <dbReference type="ARBA" id="ARBA00022801"/>
    </source>
</evidence>
<reference evidence="3 4" key="1">
    <citation type="journal article" date="2018" name="BMC Genomics">
        <title>The genome of Naegleria lovaniensis, the basis for a comparative approach to unravel pathogenicity factors of the human pathogenic amoeba N. fowleri.</title>
        <authorList>
            <person name="Liechti N."/>
            <person name="Schurch N."/>
            <person name="Bruggmann R."/>
            <person name="Wittwer M."/>
        </authorList>
    </citation>
    <scope>NUCLEOTIDE SEQUENCE [LARGE SCALE GENOMIC DNA]</scope>
    <source>
        <strain evidence="3 4">ATCC 30569</strain>
    </source>
</reference>
<feature type="domain" description="CN hydrolase" evidence="2">
    <location>
        <begin position="9"/>
        <end position="257"/>
    </location>
</feature>
<dbReference type="AlphaFoldDB" id="A0AA88GRM8"/>
<sequence length="284" mass="32079">MTSVLGNKLRIGLCQLFVTSDKTRNIKNAIEKIRQAKDMGAELVVLPECFNSPYGTQYFKQYAEDPNRSDTLNQMAQAAKDHGVYLVSGSIPTIGKNDKYFNSCFVFNKEGERIGRYDKIHLFEIDTPTIKFKESEILSPGSELFSFQIPEKSATIGIGICFDIRFPELASIYQSQHQCNVLIYPGAFNMTTGPLHWQLLARGRAVDNQLFTVLCSPARDETASYVAYGNSLIVDPLGEVIQQHDEKESVSVTEIDLSKVHTVRNQIPSLHNKRHDLYEIHLKK</sequence>
<dbReference type="InterPro" id="IPR036526">
    <property type="entry name" value="C-N_Hydrolase_sf"/>
</dbReference>
<keyword evidence="4" id="KW-1185">Reference proteome</keyword>
<dbReference type="PROSITE" id="PS50263">
    <property type="entry name" value="CN_HYDROLASE"/>
    <property type="match status" value="1"/>
</dbReference>
<evidence type="ECO:0000313" key="4">
    <source>
        <dbReference type="Proteomes" id="UP000816034"/>
    </source>
</evidence>
<dbReference type="InterPro" id="IPR045254">
    <property type="entry name" value="Nit1/2_C-N_Hydrolase"/>
</dbReference>
<dbReference type="Pfam" id="PF00795">
    <property type="entry name" value="CN_hydrolase"/>
    <property type="match status" value="1"/>
</dbReference>
<comment type="caution">
    <text evidence="3">The sequence shown here is derived from an EMBL/GenBank/DDBJ whole genome shotgun (WGS) entry which is preliminary data.</text>
</comment>
<dbReference type="GO" id="GO:0006541">
    <property type="term" value="P:glutamine metabolic process"/>
    <property type="evidence" value="ECO:0007669"/>
    <property type="project" value="TreeGrafter"/>
</dbReference>
<dbReference type="EMBL" id="PYSW02000021">
    <property type="protein sequence ID" value="KAG2383243.1"/>
    <property type="molecule type" value="Genomic_DNA"/>
</dbReference>
<dbReference type="RefSeq" id="XP_044548922.1">
    <property type="nucleotide sequence ID" value="XM_044694235.1"/>
</dbReference>
<evidence type="ECO:0000313" key="3">
    <source>
        <dbReference type="EMBL" id="KAG2383243.1"/>
    </source>
</evidence>
<dbReference type="InterPro" id="IPR003010">
    <property type="entry name" value="C-N_Hydrolase"/>
</dbReference>
<dbReference type="GO" id="GO:0005739">
    <property type="term" value="C:mitochondrion"/>
    <property type="evidence" value="ECO:0007669"/>
    <property type="project" value="TreeGrafter"/>
</dbReference>
<dbReference type="PANTHER" id="PTHR23088:SF30">
    <property type="entry name" value="OMEGA-AMIDASE NIT2"/>
    <property type="match status" value="1"/>
</dbReference>
<protein>
    <recommendedName>
        <fullName evidence="2">CN hydrolase domain-containing protein</fullName>
    </recommendedName>
</protein>
<dbReference type="GO" id="GO:0006528">
    <property type="term" value="P:asparagine metabolic process"/>
    <property type="evidence" value="ECO:0007669"/>
    <property type="project" value="TreeGrafter"/>
</dbReference>
<name>A0AA88GRM8_NAELO</name>
<proteinExistence type="predicted"/>
<dbReference type="GO" id="GO:0050152">
    <property type="term" value="F:omega-amidase activity"/>
    <property type="evidence" value="ECO:0007669"/>
    <property type="project" value="TreeGrafter"/>
</dbReference>
<keyword evidence="1" id="KW-0378">Hydrolase</keyword>
<dbReference type="PANTHER" id="PTHR23088">
    <property type="entry name" value="NITRILASE-RELATED"/>
    <property type="match status" value="1"/>
</dbReference>
<accession>A0AA88GRM8</accession>
<dbReference type="GO" id="GO:0006107">
    <property type="term" value="P:oxaloacetate metabolic process"/>
    <property type="evidence" value="ECO:0007669"/>
    <property type="project" value="TreeGrafter"/>
</dbReference>
<dbReference type="CDD" id="cd07572">
    <property type="entry name" value="nit"/>
    <property type="match status" value="1"/>
</dbReference>
<dbReference type="Gene3D" id="3.60.110.10">
    <property type="entry name" value="Carbon-nitrogen hydrolase"/>
    <property type="match status" value="1"/>
</dbReference>
<dbReference type="Proteomes" id="UP000816034">
    <property type="component" value="Unassembled WGS sequence"/>
</dbReference>